<evidence type="ECO:0000313" key="3">
    <source>
        <dbReference type="EMBL" id="KAK5982089.1"/>
    </source>
</evidence>
<dbReference type="EMBL" id="WIXE01005562">
    <property type="protein sequence ID" value="KAK5982089.1"/>
    <property type="molecule type" value="Genomic_DNA"/>
</dbReference>
<feature type="region of interest" description="Disordered" evidence="1">
    <location>
        <begin position="1"/>
        <end position="21"/>
    </location>
</feature>
<gene>
    <name evidence="3" type="ORF">GCK32_018335</name>
</gene>
<evidence type="ECO:0000256" key="1">
    <source>
        <dbReference type="SAM" id="MobiDB-lite"/>
    </source>
</evidence>
<organism evidence="3 4">
    <name type="scientific">Trichostrongylus colubriformis</name>
    <name type="common">Black scour worm</name>
    <dbReference type="NCBI Taxonomy" id="6319"/>
    <lineage>
        <taxon>Eukaryota</taxon>
        <taxon>Metazoa</taxon>
        <taxon>Ecdysozoa</taxon>
        <taxon>Nematoda</taxon>
        <taxon>Chromadorea</taxon>
        <taxon>Rhabditida</taxon>
        <taxon>Rhabditina</taxon>
        <taxon>Rhabditomorpha</taxon>
        <taxon>Strongyloidea</taxon>
        <taxon>Trichostrongylidae</taxon>
        <taxon>Trichostrongylus</taxon>
    </lineage>
</organism>
<protein>
    <submittedName>
        <fullName evidence="3">Uncharacterized protein</fullName>
    </submittedName>
</protein>
<comment type="caution">
    <text evidence="3">The sequence shown here is derived from an EMBL/GenBank/DDBJ whole genome shotgun (WGS) entry which is preliminary data.</text>
</comment>
<dbReference type="Proteomes" id="UP001331761">
    <property type="component" value="Unassembled WGS sequence"/>
</dbReference>
<evidence type="ECO:0000313" key="4">
    <source>
        <dbReference type="Proteomes" id="UP001331761"/>
    </source>
</evidence>
<keyword evidence="2" id="KW-0472">Membrane</keyword>
<dbReference type="AlphaFoldDB" id="A0AAN8FRM4"/>
<feature type="transmembrane region" description="Helical" evidence="2">
    <location>
        <begin position="110"/>
        <end position="129"/>
    </location>
</feature>
<keyword evidence="2" id="KW-1133">Transmembrane helix</keyword>
<accession>A0AAN8FRM4</accession>
<reference evidence="3 4" key="1">
    <citation type="submission" date="2019-10" db="EMBL/GenBank/DDBJ databases">
        <title>Assembly and Annotation for the nematode Trichostrongylus colubriformis.</title>
        <authorList>
            <person name="Martin J."/>
        </authorList>
    </citation>
    <scope>NUCLEOTIDE SEQUENCE [LARGE SCALE GENOMIC DNA]</scope>
    <source>
        <strain evidence="3">G859</strain>
        <tissue evidence="3">Whole worm</tissue>
    </source>
</reference>
<keyword evidence="2" id="KW-0812">Transmembrane</keyword>
<sequence>MRPSPRKSATQSSSTRDRNTTSCEVIHRATLTFTHSNGSINGAQISYDHRTVSNQETRILLTVRIRFVEYRAPCQFSRFELQRGRFHCPSEITCWQELWLPLLTDVSPSTVPLLGCAIITALCIVFATVKRKGKWLDPISDNHVALSKKLL</sequence>
<proteinExistence type="predicted"/>
<evidence type="ECO:0000256" key="2">
    <source>
        <dbReference type="SAM" id="Phobius"/>
    </source>
</evidence>
<name>A0AAN8FRM4_TRICO</name>
<keyword evidence="4" id="KW-1185">Reference proteome</keyword>